<feature type="domain" description="Helicase Helix-turn-helix" evidence="1">
    <location>
        <begin position="224"/>
        <end position="308"/>
    </location>
</feature>
<keyword evidence="3" id="KW-1185">Reference proteome</keyword>
<evidence type="ECO:0000313" key="2">
    <source>
        <dbReference type="EMBL" id="RAK46784.1"/>
    </source>
</evidence>
<proteinExistence type="predicted"/>
<dbReference type="AlphaFoldDB" id="A0A327ZZ22"/>
<dbReference type="Pfam" id="PF14493">
    <property type="entry name" value="HTH_40"/>
    <property type="match status" value="1"/>
</dbReference>
<reference evidence="2 3" key="1">
    <citation type="journal article" date="2018" name="Front. Microbiol.">
        <title>Description and Comparative Genomics of Macrococcus caseolyticus subsp. hominis subsp. nov., Macrococcus goetzii sp. nov., Macrococcus epidermidis sp. nov., and Macrococcus bohemicus sp. nov., Novel Macrococci From Human Clinical Material With Virulence Potential and Suspected Uptake of Foreign DNA by Natural Transformation.</title>
        <authorList>
            <person name="Maslanova I."/>
            <person name="Wertheimer Z."/>
            <person name="Sedlacek I."/>
            <person name="Svec P."/>
            <person name="Indrakova A."/>
            <person name="Kovarovic V."/>
            <person name="Schumann P."/>
            <person name="Sproer C."/>
            <person name="Kralova S."/>
            <person name="Sedo O."/>
            <person name="Kristofova L."/>
            <person name="Vrbovska V."/>
            <person name="Fuzik T."/>
            <person name="Petras P."/>
            <person name="Zdrahal Z."/>
            <person name="Ruzickova V."/>
            <person name="Doskar J."/>
            <person name="Pantucek R."/>
        </authorList>
    </citation>
    <scope>NUCLEOTIDE SEQUENCE [LARGE SCALE GENOMIC DNA]</scope>
    <source>
        <strain evidence="2 3">01/688</strain>
    </source>
</reference>
<evidence type="ECO:0000259" key="1">
    <source>
        <dbReference type="Pfam" id="PF14493"/>
    </source>
</evidence>
<name>A0A327ZZ22_9STAP</name>
<evidence type="ECO:0000313" key="3">
    <source>
        <dbReference type="Proteomes" id="UP000249808"/>
    </source>
</evidence>
<comment type="caution">
    <text evidence="2">The sequence shown here is derived from an EMBL/GenBank/DDBJ whole genome shotgun (WGS) entry which is preliminary data.</text>
</comment>
<dbReference type="EMBL" id="PZJH01000001">
    <property type="protein sequence ID" value="RAK46784.1"/>
    <property type="molecule type" value="Genomic_DNA"/>
</dbReference>
<organism evidence="2 3">
    <name type="scientific">Macrococcus epidermidis</name>
    <dbReference type="NCBI Taxonomy" id="1902580"/>
    <lineage>
        <taxon>Bacteria</taxon>
        <taxon>Bacillati</taxon>
        <taxon>Bacillota</taxon>
        <taxon>Bacilli</taxon>
        <taxon>Bacillales</taxon>
        <taxon>Staphylococcaceae</taxon>
        <taxon>Macrococcus</taxon>
    </lineage>
</organism>
<gene>
    <name evidence="2" type="ORF">BHU61_04815</name>
</gene>
<accession>A0A327ZZ22</accession>
<dbReference type="InterPro" id="IPR029491">
    <property type="entry name" value="Helicase_HTH"/>
</dbReference>
<sequence>MKSINRYIKSHYLPDKSVKSLWKLLIGARTQQTYFDAVMQDLLPVYELYPNVSFEAVTRLVRNDSEENISLNNNLKLYPYFYYASELSFSSFVLLLQTVSEYLYHSSDYLPSSNRLFIQQHVKQLFTKIKKEDQFIQLAQEVDDLSQYIFKSTGSCYFIHFLHGHQIRPDSYEQLSKQFNLSIDEIKSQMITEKNLMLHAFKTREYKLLSYLYVRTPLHINTSDTYQRLINGDSIDMIQRNKSVRIHTIQDHIIEILIKDYPLDISNHLSEQEYITIKEIIENNRYGKLKTLYEISPIKDYFKLKIAIVKYKMEQCK</sequence>
<protein>
    <recommendedName>
        <fullName evidence="1">Helicase Helix-turn-helix domain-containing protein</fullName>
    </recommendedName>
</protein>
<dbReference type="RefSeq" id="WP_111715047.1">
    <property type="nucleotide sequence ID" value="NZ_CP073819.1"/>
</dbReference>
<dbReference type="Proteomes" id="UP000249808">
    <property type="component" value="Unassembled WGS sequence"/>
</dbReference>